<evidence type="ECO:0000256" key="2">
    <source>
        <dbReference type="ARBA" id="ARBA00010876"/>
    </source>
</evidence>
<comment type="catalytic activity">
    <reaction evidence="1">
        <text>a uridine in RNA = a pseudouridine in RNA</text>
        <dbReference type="Rhea" id="RHEA:48348"/>
        <dbReference type="Rhea" id="RHEA-COMP:12068"/>
        <dbReference type="Rhea" id="RHEA-COMP:12069"/>
        <dbReference type="ChEBI" id="CHEBI:65314"/>
        <dbReference type="ChEBI" id="CHEBI:65315"/>
    </reaction>
</comment>
<dbReference type="CDD" id="cd02869">
    <property type="entry name" value="PseudoU_synth_RluA_like"/>
    <property type="match status" value="1"/>
</dbReference>
<dbReference type="InterPro" id="IPR002942">
    <property type="entry name" value="S4_RNA-bd"/>
</dbReference>
<dbReference type="Gene3D" id="3.30.2350.10">
    <property type="entry name" value="Pseudouridine synthase"/>
    <property type="match status" value="1"/>
</dbReference>
<dbReference type="InterPro" id="IPR006145">
    <property type="entry name" value="PsdUridine_synth_RsuA/RluA"/>
</dbReference>
<dbReference type="PANTHER" id="PTHR21600">
    <property type="entry name" value="MITOCHONDRIAL RNA PSEUDOURIDINE SYNTHASE"/>
    <property type="match status" value="1"/>
</dbReference>
<sequence length="323" mass="37521">MRIEIGKNEAGQRLDKYSRKLFKDVPMSKLYKALRKGDIRINEKKAKENYVLCEGDVFTAKYINSETAKKIGTSEHIKVDKDKLKKIYEDNNILIVEKWPGVLTHSSDDSGIPTLTDHVLSYLDQKGDYRPEEETTFKPAPCNRLDRNTSGGVIFGKNFTVMQEMNELIRDRQIDKYYLALINGRIKDGLYEGYIKKNEDKNISKVYKKEVEDSKKISMEVKLLESVGVNSLIEIKLITGRSHQIRAHLKELGHSIVGDRKYGIREVNEYFDNKFALKFQYLYAYKYKFNVEEGKELSYLNNKTITAALPPIFKTIKKDVMRF</sequence>
<dbReference type="SUPFAM" id="SSF55120">
    <property type="entry name" value="Pseudouridine synthase"/>
    <property type="match status" value="1"/>
</dbReference>
<dbReference type="Pfam" id="PF00849">
    <property type="entry name" value="PseudoU_synth_2"/>
    <property type="match status" value="1"/>
</dbReference>
<protein>
    <recommendedName>
        <fullName evidence="4">RNA pseudouridylate synthase</fullName>
    </recommendedName>
    <alternativeName>
        <fullName evidence="5">RNA-uridine isomerase</fullName>
    </alternativeName>
</protein>
<dbReference type="InterPro" id="IPR006224">
    <property type="entry name" value="PsdUridine_synth_RluA-like_CS"/>
</dbReference>
<evidence type="ECO:0000256" key="5">
    <source>
        <dbReference type="ARBA" id="ARBA00033164"/>
    </source>
</evidence>
<gene>
    <name evidence="8" type="ORF">KDK92_12830</name>
</gene>
<reference evidence="8" key="1">
    <citation type="journal article" date="2021" name="mSystems">
        <title>Bacteria and Archaea Synergistically Convert Glycine Betaine to Biogenic Methane in the Formosa Cold Seep of the South China Sea.</title>
        <authorList>
            <person name="Li L."/>
            <person name="Zhang W."/>
            <person name="Zhang S."/>
            <person name="Song L."/>
            <person name="Sun Q."/>
            <person name="Zhang H."/>
            <person name="Xiang H."/>
            <person name="Dong X."/>
        </authorList>
    </citation>
    <scope>NUCLEOTIDE SEQUENCE</scope>
    <source>
        <strain evidence="8">ZWT</strain>
    </source>
</reference>
<comment type="similarity">
    <text evidence="2">Belongs to the pseudouridine synthase RluA family.</text>
</comment>
<dbReference type="RefSeq" id="WP_250859681.1">
    <property type="nucleotide sequence ID" value="NZ_JAGSOJ010000002.1"/>
</dbReference>
<dbReference type="Gene3D" id="3.10.290.10">
    <property type="entry name" value="RNA-binding S4 domain"/>
    <property type="match status" value="1"/>
</dbReference>
<dbReference type="GO" id="GO:0120159">
    <property type="term" value="F:rRNA pseudouridine synthase activity"/>
    <property type="evidence" value="ECO:0007669"/>
    <property type="project" value="UniProtKB-ARBA"/>
</dbReference>
<keyword evidence="3" id="KW-0413">Isomerase</keyword>
<evidence type="ECO:0000313" key="8">
    <source>
        <dbReference type="EMBL" id="MCM1990610.1"/>
    </source>
</evidence>
<accession>A0A9J6P1H8</accession>
<proteinExistence type="inferred from homology"/>
<dbReference type="InterPro" id="IPR036986">
    <property type="entry name" value="S4_RNA-bd_sf"/>
</dbReference>
<dbReference type="GO" id="GO:0003723">
    <property type="term" value="F:RNA binding"/>
    <property type="evidence" value="ECO:0007669"/>
    <property type="project" value="UniProtKB-KW"/>
</dbReference>
<dbReference type="Proteomes" id="UP001056429">
    <property type="component" value="Unassembled WGS sequence"/>
</dbReference>
<dbReference type="CDD" id="cd00165">
    <property type="entry name" value="S4"/>
    <property type="match status" value="1"/>
</dbReference>
<dbReference type="PANTHER" id="PTHR21600:SF83">
    <property type="entry name" value="PSEUDOURIDYLATE SYNTHASE RPUSD4, MITOCHONDRIAL"/>
    <property type="match status" value="1"/>
</dbReference>
<name>A0A9J6P1H8_9CLOT</name>
<dbReference type="AlphaFoldDB" id="A0A9J6P1H8"/>
<dbReference type="SMART" id="SM00363">
    <property type="entry name" value="S4"/>
    <property type="match status" value="1"/>
</dbReference>
<evidence type="ECO:0000256" key="6">
    <source>
        <dbReference type="PROSITE-ProRule" id="PRU00182"/>
    </source>
</evidence>
<dbReference type="PROSITE" id="PS01129">
    <property type="entry name" value="PSI_RLU"/>
    <property type="match status" value="1"/>
</dbReference>
<evidence type="ECO:0000259" key="7">
    <source>
        <dbReference type="SMART" id="SM00363"/>
    </source>
</evidence>
<organism evidence="8 9">
    <name type="scientific">Oceanirhabdus seepicola</name>
    <dbReference type="NCBI Taxonomy" id="2828781"/>
    <lineage>
        <taxon>Bacteria</taxon>
        <taxon>Bacillati</taxon>
        <taxon>Bacillota</taxon>
        <taxon>Clostridia</taxon>
        <taxon>Eubacteriales</taxon>
        <taxon>Clostridiaceae</taxon>
        <taxon>Oceanirhabdus</taxon>
    </lineage>
</organism>
<evidence type="ECO:0000313" key="9">
    <source>
        <dbReference type="Proteomes" id="UP001056429"/>
    </source>
</evidence>
<reference evidence="8" key="2">
    <citation type="submission" date="2021-04" db="EMBL/GenBank/DDBJ databases">
        <authorList>
            <person name="Dong X."/>
        </authorList>
    </citation>
    <scope>NUCLEOTIDE SEQUENCE</scope>
    <source>
        <strain evidence="8">ZWT</strain>
    </source>
</reference>
<keyword evidence="9" id="KW-1185">Reference proteome</keyword>
<evidence type="ECO:0000256" key="4">
    <source>
        <dbReference type="ARBA" id="ARBA00031870"/>
    </source>
</evidence>
<dbReference type="InterPro" id="IPR020103">
    <property type="entry name" value="PsdUridine_synth_cat_dom_sf"/>
</dbReference>
<dbReference type="GO" id="GO:0000455">
    <property type="term" value="P:enzyme-directed rRNA pseudouridine synthesis"/>
    <property type="evidence" value="ECO:0007669"/>
    <property type="project" value="UniProtKB-ARBA"/>
</dbReference>
<comment type="caution">
    <text evidence="8">The sequence shown here is derived from an EMBL/GenBank/DDBJ whole genome shotgun (WGS) entry which is preliminary data.</text>
</comment>
<keyword evidence="6" id="KW-0694">RNA-binding</keyword>
<evidence type="ECO:0000256" key="3">
    <source>
        <dbReference type="ARBA" id="ARBA00023235"/>
    </source>
</evidence>
<dbReference type="PROSITE" id="PS50889">
    <property type="entry name" value="S4"/>
    <property type="match status" value="1"/>
</dbReference>
<feature type="domain" description="RNA-binding S4" evidence="7">
    <location>
        <begin position="12"/>
        <end position="72"/>
    </location>
</feature>
<evidence type="ECO:0000256" key="1">
    <source>
        <dbReference type="ARBA" id="ARBA00000073"/>
    </source>
</evidence>
<dbReference type="InterPro" id="IPR050188">
    <property type="entry name" value="RluA_PseudoU_synthase"/>
</dbReference>
<dbReference type="EMBL" id="JAGSOJ010000002">
    <property type="protein sequence ID" value="MCM1990610.1"/>
    <property type="molecule type" value="Genomic_DNA"/>
</dbReference>